<comment type="caution">
    <text evidence="1">The sequence shown here is derived from an EMBL/GenBank/DDBJ whole genome shotgun (WGS) entry which is preliminary data.</text>
</comment>
<organism evidence="1 2">
    <name type="scientific">Actinoplanes sandaracinus</name>
    <dbReference type="NCBI Taxonomy" id="3045177"/>
    <lineage>
        <taxon>Bacteria</taxon>
        <taxon>Bacillati</taxon>
        <taxon>Actinomycetota</taxon>
        <taxon>Actinomycetes</taxon>
        <taxon>Micromonosporales</taxon>
        <taxon>Micromonosporaceae</taxon>
        <taxon>Actinoplanes</taxon>
    </lineage>
</organism>
<name>A0ABT6WUV5_9ACTN</name>
<keyword evidence="2" id="KW-1185">Reference proteome</keyword>
<protein>
    <submittedName>
        <fullName evidence="1">Uncharacterized protein</fullName>
    </submittedName>
</protein>
<sequence length="157" mass="16409">MAVVSYPRAVAKAALQAALGGAWIAAGELSPAKRRLARLGAVSAATAIVWAAAPKESGQSGEIVLADRPFAVTDPPPAGEHDGPDVEFDKRKAIVAAGVVGLSVAAMIGRRRLEKRWLTRLTGSGHPHPTRALAVRMAAVEFAGHLALQLAEGRRRK</sequence>
<evidence type="ECO:0000313" key="1">
    <source>
        <dbReference type="EMBL" id="MDI6103416.1"/>
    </source>
</evidence>
<gene>
    <name evidence="1" type="ORF">QLQ12_32890</name>
</gene>
<dbReference type="RefSeq" id="WP_282764501.1">
    <property type="nucleotide sequence ID" value="NZ_JASCTH010000025.1"/>
</dbReference>
<accession>A0ABT6WUV5</accession>
<dbReference type="Proteomes" id="UP001241758">
    <property type="component" value="Unassembled WGS sequence"/>
</dbReference>
<reference evidence="1 2" key="1">
    <citation type="submission" date="2023-05" db="EMBL/GenBank/DDBJ databases">
        <title>Actinoplanes sp. NEAU-A12 genome sequencing.</title>
        <authorList>
            <person name="Wang Z.-S."/>
        </authorList>
    </citation>
    <scope>NUCLEOTIDE SEQUENCE [LARGE SCALE GENOMIC DNA]</scope>
    <source>
        <strain evidence="1 2">NEAU-A12</strain>
    </source>
</reference>
<evidence type="ECO:0000313" key="2">
    <source>
        <dbReference type="Proteomes" id="UP001241758"/>
    </source>
</evidence>
<proteinExistence type="predicted"/>
<dbReference type="EMBL" id="JASCTH010000025">
    <property type="protein sequence ID" value="MDI6103416.1"/>
    <property type="molecule type" value="Genomic_DNA"/>
</dbReference>